<comment type="caution">
    <text evidence="2">The sequence shown here is derived from an EMBL/GenBank/DDBJ whole genome shotgun (WGS) entry which is preliminary data.</text>
</comment>
<proteinExistence type="predicted"/>
<dbReference type="AlphaFoldDB" id="A0AAV2RBE3"/>
<feature type="non-terminal residue" evidence="2">
    <location>
        <position position="1"/>
    </location>
</feature>
<keyword evidence="1" id="KW-1133">Transmembrane helix</keyword>
<keyword evidence="1" id="KW-0472">Membrane</keyword>
<gene>
    <name evidence="2" type="ORF">MNOR_LOCUS21538</name>
</gene>
<organism evidence="2 3">
    <name type="scientific">Meganyctiphanes norvegica</name>
    <name type="common">Northern krill</name>
    <name type="synonym">Thysanopoda norvegica</name>
    <dbReference type="NCBI Taxonomy" id="48144"/>
    <lineage>
        <taxon>Eukaryota</taxon>
        <taxon>Metazoa</taxon>
        <taxon>Ecdysozoa</taxon>
        <taxon>Arthropoda</taxon>
        <taxon>Crustacea</taxon>
        <taxon>Multicrustacea</taxon>
        <taxon>Malacostraca</taxon>
        <taxon>Eumalacostraca</taxon>
        <taxon>Eucarida</taxon>
        <taxon>Euphausiacea</taxon>
        <taxon>Euphausiidae</taxon>
        <taxon>Meganyctiphanes</taxon>
    </lineage>
</organism>
<name>A0AAV2RBE3_MEGNR</name>
<keyword evidence="1" id="KW-0812">Transmembrane</keyword>
<feature type="transmembrane region" description="Helical" evidence="1">
    <location>
        <begin position="6"/>
        <end position="26"/>
    </location>
</feature>
<keyword evidence="3" id="KW-1185">Reference proteome</keyword>
<dbReference type="EMBL" id="CAXKWB010017422">
    <property type="protein sequence ID" value="CAL4118828.1"/>
    <property type="molecule type" value="Genomic_DNA"/>
</dbReference>
<dbReference type="Proteomes" id="UP001497623">
    <property type="component" value="Unassembled WGS sequence"/>
</dbReference>
<evidence type="ECO:0000256" key="1">
    <source>
        <dbReference type="SAM" id="Phobius"/>
    </source>
</evidence>
<evidence type="ECO:0000313" key="3">
    <source>
        <dbReference type="Proteomes" id="UP001497623"/>
    </source>
</evidence>
<reference evidence="2 3" key="1">
    <citation type="submission" date="2024-05" db="EMBL/GenBank/DDBJ databases">
        <authorList>
            <person name="Wallberg A."/>
        </authorList>
    </citation>
    <scope>NUCLEOTIDE SEQUENCE [LARGE SCALE GENOMIC DNA]</scope>
</reference>
<feature type="non-terminal residue" evidence="2">
    <location>
        <position position="106"/>
    </location>
</feature>
<protein>
    <submittedName>
        <fullName evidence="2">Uncharacterized protein</fullName>
    </submittedName>
</protein>
<evidence type="ECO:0000313" key="2">
    <source>
        <dbReference type="EMBL" id="CAL4118828.1"/>
    </source>
</evidence>
<accession>A0AAV2RBE3</accession>
<sequence>GPALQLGGGSSVISANSFWILLALVLRALDILERVYPVCAQGDISAICGCGIYYGRGLQGATVGEELCEAAGKPGPIFDPEETPSLSYINQAPEHMHIKSSCHGPN</sequence>